<gene>
    <name evidence="2" type="ORF">O159_22350</name>
</gene>
<name>U3P7C1_LEIXC</name>
<accession>U3P7C1</accession>
<dbReference type="EMBL" id="CP006734">
    <property type="protein sequence ID" value="AGW42205.1"/>
    <property type="molecule type" value="Genomic_DNA"/>
</dbReference>
<proteinExistence type="predicted"/>
<feature type="region of interest" description="Disordered" evidence="1">
    <location>
        <begin position="117"/>
        <end position="143"/>
    </location>
</feature>
<organism evidence="2 3">
    <name type="scientific">Leifsonia xyli subsp. cynodontis DSM 46306</name>
    <dbReference type="NCBI Taxonomy" id="1389489"/>
    <lineage>
        <taxon>Bacteria</taxon>
        <taxon>Bacillati</taxon>
        <taxon>Actinomycetota</taxon>
        <taxon>Actinomycetes</taxon>
        <taxon>Micrococcales</taxon>
        <taxon>Microbacteriaceae</taxon>
        <taxon>Leifsonia</taxon>
    </lineage>
</organism>
<sequence>MINDVRFLCYAVTGRGDDAEVLCFDSVGGTTPRLVVLTSEQNPQAVDFSERNNSGIELLTNTIAVRHTGFLIGLLKALWSPVAASFLSFSRAIAENGNPIRVRRAVVDRVARVDAGGHRRGGAIGQESQRQKRRTHNANNTSF</sequence>
<evidence type="ECO:0000313" key="2">
    <source>
        <dbReference type="EMBL" id="AGW42205.1"/>
    </source>
</evidence>
<evidence type="ECO:0000313" key="3">
    <source>
        <dbReference type="Proteomes" id="UP000016743"/>
    </source>
</evidence>
<protein>
    <submittedName>
        <fullName evidence="2">Uncharacterized protein</fullName>
    </submittedName>
</protein>
<keyword evidence="3" id="KW-1185">Reference proteome</keyword>
<evidence type="ECO:0000256" key="1">
    <source>
        <dbReference type="SAM" id="MobiDB-lite"/>
    </source>
</evidence>
<dbReference type="Proteomes" id="UP000016743">
    <property type="component" value="Chromosome"/>
</dbReference>
<dbReference type="AlphaFoldDB" id="U3P7C1"/>
<reference evidence="2 3" key="1">
    <citation type="journal article" date="2013" name="Genome Announc.">
        <title>Complete Genome Sequence of Leifsonia xyli subsp. cynodontis Strain DSM46306, a Gram-Positive Bacterial Pathogen of Grasses.</title>
        <authorList>
            <person name="Monteiro-Vitorello C.B."/>
            <person name="Zerillo M.M."/>
            <person name="Van Sluys M.A."/>
            <person name="Camargo L.E."/>
            <person name="Kitajima J.P."/>
        </authorList>
    </citation>
    <scope>NUCLEOTIDE SEQUENCE [LARGE SCALE GENOMIC DNA]</scope>
    <source>
        <strain evidence="2 3">DSM 46306</strain>
    </source>
</reference>
<dbReference type="KEGG" id="lxy:O159_22350"/>
<dbReference type="HOGENOM" id="CLU_1803764_0_0_11"/>